<reference evidence="16" key="3">
    <citation type="submission" date="2025-09" db="UniProtKB">
        <authorList>
            <consortium name="Ensembl"/>
        </authorList>
    </citation>
    <scope>IDENTIFICATION</scope>
</reference>
<keyword evidence="6 14" id="KW-0472">Membrane</keyword>
<keyword evidence="2" id="KW-1003">Cell membrane</keyword>
<evidence type="ECO:0000313" key="17">
    <source>
        <dbReference type="Proteomes" id="UP000694397"/>
    </source>
</evidence>
<evidence type="ECO:0000256" key="2">
    <source>
        <dbReference type="ARBA" id="ARBA00022475"/>
    </source>
</evidence>
<dbReference type="Gene3D" id="1.20.1070.10">
    <property type="entry name" value="Rhodopsin 7-helix transmembrane proteins"/>
    <property type="match status" value="1"/>
</dbReference>
<dbReference type="GO" id="GO:0005886">
    <property type="term" value="C:plasma membrane"/>
    <property type="evidence" value="ECO:0007669"/>
    <property type="project" value="UniProtKB-SubCell"/>
</dbReference>
<protein>
    <recommendedName>
        <fullName evidence="11">Probable G-protein coupled receptor 34</fullName>
    </recommendedName>
</protein>
<keyword evidence="5 13" id="KW-0297">G-protein coupled receptor</keyword>
<evidence type="ECO:0000256" key="4">
    <source>
        <dbReference type="ARBA" id="ARBA00022989"/>
    </source>
</evidence>
<keyword evidence="17" id="KW-1185">Reference proteome</keyword>
<dbReference type="Proteomes" id="UP000694397">
    <property type="component" value="Chromosome 14"/>
</dbReference>
<keyword evidence="9" id="KW-0325">Glycoprotein</keyword>
<dbReference type="InterPro" id="IPR000276">
    <property type="entry name" value="GPCR_Rhodpsn"/>
</dbReference>
<evidence type="ECO:0000259" key="15">
    <source>
        <dbReference type="PROSITE" id="PS50262"/>
    </source>
</evidence>
<feature type="transmembrane region" description="Helical" evidence="14">
    <location>
        <begin position="247"/>
        <end position="269"/>
    </location>
</feature>
<evidence type="ECO:0000256" key="3">
    <source>
        <dbReference type="ARBA" id="ARBA00022692"/>
    </source>
</evidence>
<gene>
    <name evidence="16" type="primary">GPR34</name>
</gene>
<proteinExistence type="inferred from homology"/>
<comment type="subcellular location">
    <subcellularLocation>
        <location evidence="1">Cell membrane</location>
        <topology evidence="1">Multi-pass membrane protein</topology>
    </subcellularLocation>
</comment>
<reference evidence="16" key="2">
    <citation type="submission" date="2025-08" db="UniProtKB">
        <authorList>
            <consortium name="Ensembl"/>
        </authorList>
    </citation>
    <scope>IDENTIFICATION</scope>
</reference>
<dbReference type="FunFam" id="1.20.1070.10:FF:000150">
    <property type="entry name" value="probable G-protein coupled receptor 34"/>
    <property type="match status" value="1"/>
</dbReference>
<comment type="function">
    <text evidence="12">G-protein-coupled receptor of lysophosphatidylserine (LysoPS) that plays different roles in immune response. Acts a damage-sensing receptor that triggers tissue repair upon recognition of dying neutrophils. Mechanistically, apoptotic neutrophils release lysophosphatydilserine that are recognized by type 3 innate lymphoid cells (ILC3s) via GPR34, which activates downstream PI3K-AKT and RAS-ERK signaling pathways leading to STAT3 activation and IL-22 production. Plays an important role in microglial function, controlling morphology and phagocytosis.</text>
</comment>
<dbReference type="PROSITE" id="PS00237">
    <property type="entry name" value="G_PROTEIN_RECEP_F1_1"/>
    <property type="match status" value="1"/>
</dbReference>
<reference evidence="16 17" key="1">
    <citation type="submission" date="2019-04" db="EMBL/GenBank/DDBJ databases">
        <authorList>
            <consortium name="Wellcome Sanger Institute Data Sharing"/>
        </authorList>
    </citation>
    <scope>NUCLEOTIDE SEQUENCE [LARGE SCALE GENOMIC DNA]</scope>
</reference>
<keyword evidence="8 13" id="KW-0675">Receptor</keyword>
<feature type="transmembrane region" description="Helical" evidence="14">
    <location>
        <begin position="193"/>
        <end position="214"/>
    </location>
</feature>
<comment type="similarity">
    <text evidence="13">Belongs to the G-protein coupled receptor 1 family.</text>
</comment>
<evidence type="ECO:0000256" key="13">
    <source>
        <dbReference type="RuleBase" id="RU000688"/>
    </source>
</evidence>
<evidence type="ECO:0000256" key="10">
    <source>
        <dbReference type="ARBA" id="ARBA00023224"/>
    </source>
</evidence>
<dbReference type="Pfam" id="PF00001">
    <property type="entry name" value="7tm_1"/>
    <property type="match status" value="1"/>
</dbReference>
<dbReference type="SUPFAM" id="SSF81321">
    <property type="entry name" value="Family A G protein-coupled receptor-like"/>
    <property type="match status" value="1"/>
</dbReference>
<evidence type="ECO:0000256" key="9">
    <source>
        <dbReference type="ARBA" id="ARBA00023180"/>
    </source>
</evidence>
<evidence type="ECO:0000256" key="1">
    <source>
        <dbReference type="ARBA" id="ARBA00004651"/>
    </source>
</evidence>
<dbReference type="PRINTS" id="PR01157">
    <property type="entry name" value="P2YPURNOCPTR"/>
</dbReference>
<accession>A0A8C9R717</accession>
<dbReference type="GO" id="GO:0045028">
    <property type="term" value="F:G protein-coupled purinergic nucleotide receptor activity"/>
    <property type="evidence" value="ECO:0007669"/>
    <property type="project" value="TreeGrafter"/>
</dbReference>
<feature type="transmembrane region" description="Helical" evidence="14">
    <location>
        <begin position="289"/>
        <end position="308"/>
    </location>
</feature>
<dbReference type="PRINTS" id="PR00237">
    <property type="entry name" value="GPCRRHODOPSN"/>
</dbReference>
<keyword evidence="3 13" id="KW-0812">Transmembrane</keyword>
<name>A0A8C9R717_SCLFO</name>
<feature type="transmembrane region" description="Helical" evidence="14">
    <location>
        <begin position="39"/>
        <end position="61"/>
    </location>
</feature>
<feature type="transmembrane region" description="Helical" evidence="14">
    <location>
        <begin position="152"/>
        <end position="173"/>
    </location>
</feature>
<dbReference type="InterPro" id="IPR017452">
    <property type="entry name" value="GPCR_Rhodpsn_7TM"/>
</dbReference>
<dbReference type="OrthoDB" id="10005568at2759"/>
<feature type="transmembrane region" description="Helical" evidence="14">
    <location>
        <begin position="73"/>
        <end position="94"/>
    </location>
</feature>
<organism evidence="16 17">
    <name type="scientific">Scleropages formosus</name>
    <name type="common">Asian bonytongue</name>
    <name type="synonym">Osteoglossum formosum</name>
    <dbReference type="NCBI Taxonomy" id="113540"/>
    <lineage>
        <taxon>Eukaryota</taxon>
        <taxon>Metazoa</taxon>
        <taxon>Chordata</taxon>
        <taxon>Craniata</taxon>
        <taxon>Vertebrata</taxon>
        <taxon>Euteleostomi</taxon>
        <taxon>Actinopterygii</taxon>
        <taxon>Neopterygii</taxon>
        <taxon>Teleostei</taxon>
        <taxon>Osteoglossocephala</taxon>
        <taxon>Osteoglossomorpha</taxon>
        <taxon>Osteoglossiformes</taxon>
        <taxon>Osteoglossidae</taxon>
        <taxon>Scleropages</taxon>
    </lineage>
</organism>
<dbReference type="GeneTree" id="ENSGT01110000267167"/>
<evidence type="ECO:0000313" key="16">
    <source>
        <dbReference type="Ensembl" id="ENSSFOP00015012422.2"/>
    </source>
</evidence>
<keyword evidence="10 13" id="KW-0807">Transducer</keyword>
<dbReference type="PANTHER" id="PTHR24233">
    <property type="entry name" value="P2Y PURINOCEPTOR-RELATED G-PROTEIN COUPLED RECEPTOR"/>
    <property type="match status" value="1"/>
</dbReference>
<evidence type="ECO:0000256" key="8">
    <source>
        <dbReference type="ARBA" id="ARBA00023170"/>
    </source>
</evidence>
<dbReference type="PROSITE" id="PS50262">
    <property type="entry name" value="G_PROTEIN_RECEP_F1_2"/>
    <property type="match status" value="1"/>
</dbReference>
<sequence>QSVIFSASSYTEAKEAVHLGPELNGTCMLDDSALRIPLATFYSIFFVFGLAGNLLVLWVFLTVNSKKNSVHVFLINTAIADLLLAICLPFRVFYHSNHNHWTLGFIMCKVVGNVFYMNMYISITLLGLISVDRYIKILHSTQRCSLPKRCSVVLCYIIWAISIAAIIPMISFSEDREEQYKCFQYKRRQKAKWKAHFNSILVALFWLVFLALIVSYRKIAMKLLATSKQKPGLPNSLKYTRTAKKSFFILFLFTICFVPYHAFRIVYIHSQISKMSCYWMGIIDKANEVMLLLSTFNSCLDPVMYFLLCGSVRKTVLRIFNSFICSQDNNVKGKRDTGTHSG</sequence>
<feature type="transmembrane region" description="Helical" evidence="14">
    <location>
        <begin position="114"/>
        <end position="131"/>
    </location>
</feature>
<keyword evidence="7" id="KW-1015">Disulfide bond</keyword>
<dbReference type="Ensembl" id="ENSSFOT00015012578.2">
    <property type="protein sequence ID" value="ENSSFOP00015012422.2"/>
    <property type="gene ID" value="ENSSFOG00015008026.2"/>
</dbReference>
<dbReference type="AlphaFoldDB" id="A0A8C9R717"/>
<evidence type="ECO:0000256" key="5">
    <source>
        <dbReference type="ARBA" id="ARBA00023040"/>
    </source>
</evidence>
<evidence type="ECO:0000256" key="7">
    <source>
        <dbReference type="ARBA" id="ARBA00023157"/>
    </source>
</evidence>
<evidence type="ECO:0000256" key="12">
    <source>
        <dbReference type="ARBA" id="ARBA00045234"/>
    </source>
</evidence>
<dbReference type="PANTHER" id="PTHR24233:SF1">
    <property type="entry name" value="G-PROTEIN COUPLED RECEPTOR 34-RELATED"/>
    <property type="match status" value="1"/>
</dbReference>
<evidence type="ECO:0000256" key="11">
    <source>
        <dbReference type="ARBA" id="ARBA00035691"/>
    </source>
</evidence>
<evidence type="ECO:0000256" key="6">
    <source>
        <dbReference type="ARBA" id="ARBA00023136"/>
    </source>
</evidence>
<evidence type="ECO:0000256" key="14">
    <source>
        <dbReference type="SAM" id="Phobius"/>
    </source>
</evidence>
<feature type="domain" description="G-protein coupled receptors family 1 profile" evidence="15">
    <location>
        <begin position="52"/>
        <end position="305"/>
    </location>
</feature>
<keyword evidence="4 14" id="KW-1133">Transmembrane helix</keyword>